<gene>
    <name evidence="2" type="ORF">F3Y22_tig00111957pilonHSYRG00009</name>
</gene>
<protein>
    <submittedName>
        <fullName evidence="2">Uncharacterized protein</fullName>
    </submittedName>
</protein>
<evidence type="ECO:0000256" key="1">
    <source>
        <dbReference type="SAM" id="Phobius"/>
    </source>
</evidence>
<dbReference type="EMBL" id="VEPZ02001471">
    <property type="protein sequence ID" value="KAE8671376.1"/>
    <property type="molecule type" value="Genomic_DNA"/>
</dbReference>
<proteinExistence type="predicted"/>
<dbReference type="AlphaFoldDB" id="A0A6A2Y5M4"/>
<sequence length="112" mass="12607">MLCRNGVNWRKPIPLLSSTAPRTSSSNSNTAKLKQFSVRSSASPPIWRESRRLVSISLFLSHFLLTPNYAIAGSFLDKYVKKKKLDPLEVYVPSVILTPFQIKDLGLSITRD</sequence>
<evidence type="ECO:0000313" key="3">
    <source>
        <dbReference type="Proteomes" id="UP000436088"/>
    </source>
</evidence>
<dbReference type="Proteomes" id="UP000436088">
    <property type="component" value="Unassembled WGS sequence"/>
</dbReference>
<organism evidence="2 3">
    <name type="scientific">Hibiscus syriacus</name>
    <name type="common">Rose of Sharon</name>
    <dbReference type="NCBI Taxonomy" id="106335"/>
    <lineage>
        <taxon>Eukaryota</taxon>
        <taxon>Viridiplantae</taxon>
        <taxon>Streptophyta</taxon>
        <taxon>Embryophyta</taxon>
        <taxon>Tracheophyta</taxon>
        <taxon>Spermatophyta</taxon>
        <taxon>Magnoliopsida</taxon>
        <taxon>eudicotyledons</taxon>
        <taxon>Gunneridae</taxon>
        <taxon>Pentapetalae</taxon>
        <taxon>rosids</taxon>
        <taxon>malvids</taxon>
        <taxon>Malvales</taxon>
        <taxon>Malvaceae</taxon>
        <taxon>Malvoideae</taxon>
        <taxon>Hibiscus</taxon>
    </lineage>
</organism>
<name>A0A6A2Y5M4_HIBSY</name>
<dbReference type="PANTHER" id="PTHR36014:SF1">
    <property type="entry name" value="OS03G0176700 PROTEIN"/>
    <property type="match status" value="1"/>
</dbReference>
<keyword evidence="3" id="KW-1185">Reference proteome</keyword>
<keyword evidence="1" id="KW-0472">Membrane</keyword>
<accession>A0A6A2Y5M4</accession>
<keyword evidence="1" id="KW-0812">Transmembrane</keyword>
<reference evidence="2" key="1">
    <citation type="submission" date="2019-09" db="EMBL/GenBank/DDBJ databases">
        <title>Draft genome information of white flower Hibiscus syriacus.</title>
        <authorList>
            <person name="Kim Y.-M."/>
        </authorList>
    </citation>
    <scope>NUCLEOTIDE SEQUENCE [LARGE SCALE GENOMIC DNA]</scope>
    <source>
        <strain evidence="2">YM2019G1</strain>
    </source>
</reference>
<evidence type="ECO:0000313" key="2">
    <source>
        <dbReference type="EMBL" id="KAE8671376.1"/>
    </source>
</evidence>
<keyword evidence="1" id="KW-1133">Transmembrane helix</keyword>
<comment type="caution">
    <text evidence="2">The sequence shown here is derived from an EMBL/GenBank/DDBJ whole genome shotgun (WGS) entry which is preliminary data.</text>
</comment>
<feature type="transmembrane region" description="Helical" evidence="1">
    <location>
        <begin position="53"/>
        <end position="76"/>
    </location>
</feature>
<dbReference type="PANTHER" id="PTHR36014">
    <property type="entry name" value="OS03G0176600 PROTEIN"/>
    <property type="match status" value="1"/>
</dbReference>